<proteinExistence type="predicted"/>
<evidence type="ECO:0000256" key="1">
    <source>
        <dbReference type="SAM" id="MobiDB-lite"/>
    </source>
</evidence>
<dbReference type="AlphaFoldDB" id="A0ABD2YLX1"/>
<evidence type="ECO:0000313" key="3">
    <source>
        <dbReference type="Proteomes" id="UP001630127"/>
    </source>
</evidence>
<comment type="caution">
    <text evidence="2">The sequence shown here is derived from an EMBL/GenBank/DDBJ whole genome shotgun (WGS) entry which is preliminary data.</text>
</comment>
<gene>
    <name evidence="2" type="ORF">ACH5RR_027795</name>
</gene>
<dbReference type="Proteomes" id="UP001630127">
    <property type="component" value="Unassembled WGS sequence"/>
</dbReference>
<keyword evidence="3" id="KW-1185">Reference proteome</keyword>
<reference evidence="2 3" key="1">
    <citation type="submission" date="2024-11" db="EMBL/GenBank/DDBJ databases">
        <title>A near-complete genome assembly of Cinchona calisaya.</title>
        <authorList>
            <person name="Lian D.C."/>
            <person name="Zhao X.W."/>
            <person name="Wei L."/>
        </authorList>
    </citation>
    <scope>NUCLEOTIDE SEQUENCE [LARGE SCALE GENOMIC DNA]</scope>
    <source>
        <tissue evidence="2">Nenye</tissue>
    </source>
</reference>
<feature type="region of interest" description="Disordered" evidence="1">
    <location>
        <begin position="1"/>
        <end position="34"/>
    </location>
</feature>
<sequence>MTGETIKVVLERENGEHDDYKEAESDGTGQNEKNQIFKLEKVPRNARKVSAVRFERVNQDDVTRLGFLKS</sequence>
<protein>
    <submittedName>
        <fullName evidence="2">Uncharacterized protein</fullName>
    </submittedName>
</protein>
<feature type="compositionally biased region" description="Basic and acidic residues" evidence="1">
    <location>
        <begin position="9"/>
        <end position="24"/>
    </location>
</feature>
<accession>A0ABD2YLX1</accession>
<name>A0ABD2YLX1_9GENT</name>
<dbReference type="EMBL" id="JBJUIK010000012">
    <property type="protein sequence ID" value="KAL3508394.1"/>
    <property type="molecule type" value="Genomic_DNA"/>
</dbReference>
<evidence type="ECO:0000313" key="2">
    <source>
        <dbReference type="EMBL" id="KAL3508394.1"/>
    </source>
</evidence>
<organism evidence="2 3">
    <name type="scientific">Cinchona calisaya</name>
    <dbReference type="NCBI Taxonomy" id="153742"/>
    <lineage>
        <taxon>Eukaryota</taxon>
        <taxon>Viridiplantae</taxon>
        <taxon>Streptophyta</taxon>
        <taxon>Embryophyta</taxon>
        <taxon>Tracheophyta</taxon>
        <taxon>Spermatophyta</taxon>
        <taxon>Magnoliopsida</taxon>
        <taxon>eudicotyledons</taxon>
        <taxon>Gunneridae</taxon>
        <taxon>Pentapetalae</taxon>
        <taxon>asterids</taxon>
        <taxon>lamiids</taxon>
        <taxon>Gentianales</taxon>
        <taxon>Rubiaceae</taxon>
        <taxon>Cinchonoideae</taxon>
        <taxon>Cinchoneae</taxon>
        <taxon>Cinchona</taxon>
    </lineage>
</organism>